<sequence length="83" mass="9258">MPGHSTRLHESANWPGEQRTRMQRADSLLDAISVCLNAHIHGASAFSLDDIARSIVREIGCYRGQEFLPAEVRRDAGRRPEAC</sequence>
<evidence type="ECO:0000313" key="2">
    <source>
        <dbReference type="EMBL" id="ABK98659.1"/>
    </source>
</evidence>
<dbReference type="AlphaFoldDB" id="A1AMT9"/>
<evidence type="ECO:0000313" key="3">
    <source>
        <dbReference type="Proteomes" id="UP000006732"/>
    </source>
</evidence>
<proteinExistence type="predicted"/>
<reference evidence="2 3" key="1">
    <citation type="submission" date="2006-10" db="EMBL/GenBank/DDBJ databases">
        <title>Complete sequence of chromosome of Pelobacter propionicus DSM 2379.</title>
        <authorList>
            <consortium name="US DOE Joint Genome Institute"/>
            <person name="Copeland A."/>
            <person name="Lucas S."/>
            <person name="Lapidus A."/>
            <person name="Barry K."/>
            <person name="Detter J.C."/>
            <person name="Glavina del Rio T."/>
            <person name="Hammon N."/>
            <person name="Israni S."/>
            <person name="Dalin E."/>
            <person name="Tice H."/>
            <person name="Pitluck S."/>
            <person name="Saunders E."/>
            <person name="Brettin T."/>
            <person name="Bruce D."/>
            <person name="Han C."/>
            <person name="Tapia R."/>
            <person name="Schmutz J."/>
            <person name="Larimer F."/>
            <person name="Land M."/>
            <person name="Hauser L."/>
            <person name="Kyrpides N."/>
            <person name="Kim E."/>
            <person name="Lovley D."/>
            <person name="Richardson P."/>
        </authorList>
    </citation>
    <scope>NUCLEOTIDE SEQUENCE [LARGE SCALE GENOMIC DNA]</scope>
    <source>
        <strain evidence="3">DSM 2379 / NBRC 103807 / OttBd1</strain>
    </source>
</reference>
<dbReference type="KEGG" id="ppd:Ppro_1033"/>
<accession>A1AMT9</accession>
<dbReference type="RefSeq" id="WP_011734963.1">
    <property type="nucleotide sequence ID" value="NC_008609.1"/>
</dbReference>
<dbReference type="HOGENOM" id="CLU_2539573_0_0_7"/>
<dbReference type="STRING" id="338966.Ppro_1033"/>
<gene>
    <name evidence="2" type="ordered locus">Ppro_1033</name>
</gene>
<organism evidence="2 3">
    <name type="scientific">Pelobacter propionicus (strain DSM 2379 / NBRC 103807 / OttBd1)</name>
    <dbReference type="NCBI Taxonomy" id="338966"/>
    <lineage>
        <taxon>Bacteria</taxon>
        <taxon>Pseudomonadati</taxon>
        <taxon>Thermodesulfobacteriota</taxon>
        <taxon>Desulfuromonadia</taxon>
        <taxon>Desulfuromonadales</taxon>
        <taxon>Desulfuromonadaceae</taxon>
        <taxon>Pelobacter</taxon>
    </lineage>
</organism>
<name>A1AMT9_PELPD</name>
<protein>
    <submittedName>
        <fullName evidence="2">Uncharacterized protein</fullName>
    </submittedName>
</protein>
<dbReference type="Proteomes" id="UP000006732">
    <property type="component" value="Chromosome"/>
</dbReference>
<dbReference type="EMBL" id="CP000482">
    <property type="protein sequence ID" value="ABK98659.1"/>
    <property type="molecule type" value="Genomic_DNA"/>
</dbReference>
<keyword evidence="3" id="KW-1185">Reference proteome</keyword>
<evidence type="ECO:0000256" key="1">
    <source>
        <dbReference type="SAM" id="MobiDB-lite"/>
    </source>
</evidence>
<feature type="region of interest" description="Disordered" evidence="1">
    <location>
        <begin position="1"/>
        <end position="20"/>
    </location>
</feature>